<evidence type="ECO:0000313" key="3">
    <source>
        <dbReference type="Proteomes" id="UP001146793"/>
    </source>
</evidence>
<dbReference type="GO" id="GO:0003677">
    <property type="term" value="F:DNA binding"/>
    <property type="evidence" value="ECO:0007669"/>
    <property type="project" value="TreeGrafter"/>
</dbReference>
<dbReference type="AlphaFoldDB" id="A0AAV7YIT8"/>
<evidence type="ECO:0000259" key="1">
    <source>
        <dbReference type="Pfam" id="PF03184"/>
    </source>
</evidence>
<name>A0AAV7YIT8_9EUKA</name>
<dbReference type="InterPro" id="IPR036397">
    <property type="entry name" value="RNaseH_sf"/>
</dbReference>
<dbReference type="Pfam" id="PF03184">
    <property type="entry name" value="DDE_1"/>
    <property type="match status" value="1"/>
</dbReference>
<dbReference type="Gene3D" id="3.30.420.10">
    <property type="entry name" value="Ribonuclease H-like superfamily/Ribonuclease H"/>
    <property type="match status" value="1"/>
</dbReference>
<sequence>MNQSLKHYLCFSEIRSLNSNLEKAVQIYILSKEEKRGLSYRFLSDYFKVPKSTLHDAVKSYRRFQRAGKSGRPLLLSKNEEILLCRFVRHKANIGECLTKEETLEHANDLIHKWIQTNENPQRKRQLISSKMWVNGFALRNEFVIKKVTNLEQSRAYVTLKELKSFWDKLEDLFQKNSYLPEFIFNCDETVVGSYKKRNTFVGLTPKDKNKAHRIFKKINIHTTLLVAISASGSHLPSLLITPRKTLVKSYLSTEITNDLCFTHGPKGWITKEIFHDWVRDIFITLINERRNDQNIPVLLVLDGHSSRLDLDSLESLAKANIQVAVIPVHSSHITQPLDRTTFSVFKNHLRKSTLETKLEKNLETILDCLQKSLTIKTIKSGFSRAGIYPLDFEKIEEIADSNIIEQTHSKPVRKKRKTIKISGKIITSEKFLKKLSDKVEKH</sequence>
<organism evidence="2 3">
    <name type="scientific">Anaeramoeba flamelloides</name>
    <dbReference type="NCBI Taxonomy" id="1746091"/>
    <lineage>
        <taxon>Eukaryota</taxon>
        <taxon>Metamonada</taxon>
        <taxon>Anaeramoebidae</taxon>
        <taxon>Anaeramoeba</taxon>
    </lineage>
</organism>
<dbReference type="InterPro" id="IPR004875">
    <property type="entry name" value="DDE_SF_endonuclease_dom"/>
</dbReference>
<dbReference type="Proteomes" id="UP001146793">
    <property type="component" value="Unassembled WGS sequence"/>
</dbReference>
<dbReference type="GO" id="GO:0005634">
    <property type="term" value="C:nucleus"/>
    <property type="evidence" value="ECO:0007669"/>
    <property type="project" value="TreeGrafter"/>
</dbReference>
<dbReference type="PANTHER" id="PTHR19303:SF57">
    <property type="entry name" value="HTH CENPB-TYPE DOMAIN-CONTAINING PROTEIN"/>
    <property type="match status" value="1"/>
</dbReference>
<comment type="caution">
    <text evidence="2">The sequence shown here is derived from an EMBL/GenBank/DDBJ whole genome shotgun (WGS) entry which is preliminary data.</text>
</comment>
<dbReference type="EMBL" id="JANTQA010000063">
    <property type="protein sequence ID" value="KAJ3427389.1"/>
    <property type="molecule type" value="Genomic_DNA"/>
</dbReference>
<evidence type="ECO:0000313" key="2">
    <source>
        <dbReference type="EMBL" id="KAJ3427389.1"/>
    </source>
</evidence>
<dbReference type="InterPro" id="IPR050863">
    <property type="entry name" value="CenT-Element_Derived"/>
</dbReference>
<reference evidence="2" key="1">
    <citation type="submission" date="2022-08" db="EMBL/GenBank/DDBJ databases">
        <title>Novel sulphate-reducing endosymbionts in the free-living metamonad Anaeramoeba.</title>
        <authorList>
            <person name="Jerlstrom-Hultqvist J."/>
            <person name="Cepicka I."/>
            <person name="Gallot-Lavallee L."/>
            <person name="Salas-Leiva D."/>
            <person name="Curtis B.A."/>
            <person name="Zahonova K."/>
            <person name="Pipaliya S."/>
            <person name="Dacks J."/>
            <person name="Roger A.J."/>
        </authorList>
    </citation>
    <scope>NUCLEOTIDE SEQUENCE</scope>
    <source>
        <strain evidence="2">Busselton2</strain>
    </source>
</reference>
<protein>
    <submittedName>
        <fullName evidence="2">Tigger transposable element-derived protein</fullName>
    </submittedName>
</protein>
<accession>A0AAV7YIT8</accession>
<gene>
    <name evidence="2" type="ORF">M0812_26972</name>
</gene>
<proteinExistence type="predicted"/>
<dbReference type="PANTHER" id="PTHR19303">
    <property type="entry name" value="TRANSPOSON"/>
    <property type="match status" value="1"/>
</dbReference>
<feature type="domain" description="DDE-1" evidence="1">
    <location>
        <begin position="223"/>
        <end position="365"/>
    </location>
</feature>